<sequence length="207" mass="23374">MYVRNYMIPKEKLTTVKSSETIAEAIKKFEEGDFLSLPVVDGDKLIGILHKETIFRSYYEWSCTDKDKFLGKLVSDFNEQRYEKISIGENIEQASYALGKLSIPFLAVFDEQDKFAGILTHKAIFDAFSEVFGINKGKRIVVHIFDMPGQISRLAGIIRDQGINIISMVVTSAKVMGLLKVILRVEVEDDTNITKVLSEAGLRVGEW</sequence>
<evidence type="ECO:0000259" key="3">
    <source>
        <dbReference type="PROSITE" id="PS51371"/>
    </source>
</evidence>
<dbReference type="SUPFAM" id="SSF54631">
    <property type="entry name" value="CBS-domain pair"/>
    <property type="match status" value="1"/>
</dbReference>
<evidence type="ECO:0000313" key="5">
    <source>
        <dbReference type="EMBL" id="UQK59730.1"/>
    </source>
</evidence>
<dbReference type="Gene3D" id="3.30.70.260">
    <property type="match status" value="1"/>
</dbReference>
<gene>
    <name evidence="5" type="ORF">M1R53_03550</name>
</gene>
<dbReference type="Gene3D" id="3.10.580.10">
    <property type="entry name" value="CBS-domain"/>
    <property type="match status" value="1"/>
</dbReference>
<evidence type="ECO:0000313" key="6">
    <source>
        <dbReference type="Proteomes" id="UP000831151"/>
    </source>
</evidence>
<dbReference type="PANTHER" id="PTHR48108:SF26">
    <property type="entry name" value="CBS DOMAIN-CONTAINING PROTEIN DDB_G0289609"/>
    <property type="match status" value="1"/>
</dbReference>
<dbReference type="SUPFAM" id="SSF55021">
    <property type="entry name" value="ACT-like"/>
    <property type="match status" value="1"/>
</dbReference>
<dbReference type="InterPro" id="IPR000644">
    <property type="entry name" value="CBS_dom"/>
</dbReference>
<dbReference type="CDD" id="cd02205">
    <property type="entry name" value="CBS_pair_SF"/>
    <property type="match status" value="1"/>
</dbReference>
<dbReference type="InterPro" id="IPR002912">
    <property type="entry name" value="ACT_dom"/>
</dbReference>
<dbReference type="PROSITE" id="PS51671">
    <property type="entry name" value="ACT"/>
    <property type="match status" value="1"/>
</dbReference>
<dbReference type="Pfam" id="PF00571">
    <property type="entry name" value="CBS"/>
    <property type="match status" value="1"/>
</dbReference>
<dbReference type="KEGG" id="fms:M1R53_03550"/>
<dbReference type="EMBL" id="CP096649">
    <property type="protein sequence ID" value="UQK59730.1"/>
    <property type="molecule type" value="Genomic_DNA"/>
</dbReference>
<feature type="domain" description="CBS" evidence="3">
    <location>
        <begin position="7"/>
        <end position="66"/>
    </location>
</feature>
<organism evidence="5 6">
    <name type="scientific">Fenollaria massiliensis</name>
    <dbReference type="NCBI Taxonomy" id="938288"/>
    <lineage>
        <taxon>Bacteria</taxon>
        <taxon>Bacillati</taxon>
        <taxon>Bacillota</taxon>
        <taxon>Clostridia</taxon>
        <taxon>Eubacteriales</taxon>
        <taxon>Fenollaria</taxon>
    </lineage>
</organism>
<evidence type="ECO:0000256" key="1">
    <source>
        <dbReference type="ARBA" id="ARBA00022737"/>
    </source>
</evidence>
<dbReference type="PROSITE" id="PS51371">
    <property type="entry name" value="CBS"/>
    <property type="match status" value="1"/>
</dbReference>
<name>A0A9E7DKN4_9FIRM</name>
<keyword evidence="1" id="KW-0677">Repeat</keyword>
<evidence type="ECO:0000259" key="4">
    <source>
        <dbReference type="PROSITE" id="PS51671"/>
    </source>
</evidence>
<dbReference type="InterPro" id="IPR051462">
    <property type="entry name" value="CBS_domain-containing"/>
</dbReference>
<dbReference type="SMART" id="SM00116">
    <property type="entry name" value="CBS"/>
    <property type="match status" value="1"/>
</dbReference>
<dbReference type="AlphaFoldDB" id="A0A9E7DKN4"/>
<dbReference type="PANTHER" id="PTHR48108">
    <property type="entry name" value="CBS DOMAIN-CONTAINING PROTEIN CBSX2, CHLOROPLASTIC"/>
    <property type="match status" value="1"/>
</dbReference>
<reference evidence="5" key="1">
    <citation type="submission" date="2022-04" db="EMBL/GenBank/DDBJ databases">
        <title>Complete genome sequences of Ezakiella coagulans and Fenollaria massiliensis.</title>
        <authorList>
            <person name="France M.T."/>
            <person name="Clifford J."/>
            <person name="Narina S."/>
            <person name="Rutt L."/>
            <person name="Ravel J."/>
        </authorList>
    </citation>
    <scope>NUCLEOTIDE SEQUENCE</scope>
    <source>
        <strain evidence="5">C0061C2</strain>
    </source>
</reference>
<proteinExistence type="predicted"/>
<dbReference type="InterPro" id="IPR046342">
    <property type="entry name" value="CBS_dom_sf"/>
</dbReference>
<dbReference type="InterPro" id="IPR045865">
    <property type="entry name" value="ACT-like_dom_sf"/>
</dbReference>
<dbReference type="Pfam" id="PF01842">
    <property type="entry name" value="ACT"/>
    <property type="match status" value="1"/>
</dbReference>
<evidence type="ECO:0000256" key="2">
    <source>
        <dbReference type="PROSITE-ProRule" id="PRU00703"/>
    </source>
</evidence>
<keyword evidence="6" id="KW-1185">Reference proteome</keyword>
<dbReference type="RefSeq" id="WP_106017893.1">
    <property type="nucleotide sequence ID" value="NZ_CP096649.1"/>
</dbReference>
<accession>A0A9E7DKN4</accession>
<feature type="domain" description="ACT" evidence="4">
    <location>
        <begin position="139"/>
        <end position="207"/>
    </location>
</feature>
<protein>
    <submittedName>
        <fullName evidence="5">CBS domain-containing protein</fullName>
    </submittedName>
</protein>
<dbReference type="Proteomes" id="UP000831151">
    <property type="component" value="Chromosome"/>
</dbReference>
<keyword evidence="2" id="KW-0129">CBS domain</keyword>